<dbReference type="Pfam" id="PF02467">
    <property type="entry name" value="Whib"/>
    <property type="match status" value="1"/>
</dbReference>
<organism evidence="2 3">
    <name type="scientific">Kitasatospora nipponensis</name>
    <dbReference type="NCBI Taxonomy" id="258049"/>
    <lineage>
        <taxon>Bacteria</taxon>
        <taxon>Bacillati</taxon>
        <taxon>Actinomycetota</taxon>
        <taxon>Actinomycetes</taxon>
        <taxon>Kitasatosporales</taxon>
        <taxon>Streptomycetaceae</taxon>
        <taxon>Kitasatospora</taxon>
    </lineage>
</organism>
<keyword evidence="3" id="KW-1185">Reference proteome</keyword>
<evidence type="ECO:0000313" key="2">
    <source>
        <dbReference type="EMBL" id="GAA1221532.1"/>
    </source>
</evidence>
<dbReference type="RefSeq" id="WP_344439558.1">
    <property type="nucleotide sequence ID" value="NZ_BAAALF010000009.1"/>
</dbReference>
<feature type="domain" description="4Fe-4S Wbl-type" evidence="1">
    <location>
        <begin position="21"/>
        <end position="79"/>
    </location>
</feature>
<evidence type="ECO:0000259" key="1">
    <source>
        <dbReference type="PROSITE" id="PS51674"/>
    </source>
</evidence>
<evidence type="ECO:0000313" key="3">
    <source>
        <dbReference type="Proteomes" id="UP001500037"/>
    </source>
</evidence>
<comment type="caution">
    <text evidence="2">The sequence shown here is derived from an EMBL/GenBank/DDBJ whole genome shotgun (WGS) entry which is preliminary data.</text>
</comment>
<dbReference type="EMBL" id="BAAALF010000009">
    <property type="protein sequence ID" value="GAA1221532.1"/>
    <property type="molecule type" value="Genomic_DNA"/>
</dbReference>
<gene>
    <name evidence="2" type="ORF">GCM10009665_09680</name>
</gene>
<dbReference type="Proteomes" id="UP001500037">
    <property type="component" value="Unassembled WGS sequence"/>
</dbReference>
<name>A0ABP4GDK4_9ACTN</name>
<sequence>MTTPRTQPRGEDLPDWRLLAACAGLPARTVFATRLQQAGPALGRCARCPVDRECLAVVEPAHSWFDGVCGGSLWRNGRAVAGAAAAG</sequence>
<reference evidence="3" key="1">
    <citation type="journal article" date="2019" name="Int. J. Syst. Evol. Microbiol.">
        <title>The Global Catalogue of Microorganisms (GCM) 10K type strain sequencing project: providing services to taxonomists for standard genome sequencing and annotation.</title>
        <authorList>
            <consortium name="The Broad Institute Genomics Platform"/>
            <consortium name="The Broad Institute Genome Sequencing Center for Infectious Disease"/>
            <person name="Wu L."/>
            <person name="Ma J."/>
        </authorList>
    </citation>
    <scope>NUCLEOTIDE SEQUENCE [LARGE SCALE GENOMIC DNA]</scope>
    <source>
        <strain evidence="3">JCM 13004</strain>
    </source>
</reference>
<accession>A0ABP4GDK4</accession>
<dbReference type="PROSITE" id="PS51674">
    <property type="entry name" value="4FE4S_WBL"/>
    <property type="match status" value="1"/>
</dbReference>
<protein>
    <recommendedName>
        <fullName evidence="1">4Fe-4S Wbl-type domain-containing protein</fullName>
    </recommendedName>
</protein>
<dbReference type="InterPro" id="IPR034768">
    <property type="entry name" value="4FE4S_WBL"/>
</dbReference>
<proteinExistence type="predicted"/>